<evidence type="ECO:0000256" key="2">
    <source>
        <dbReference type="ARBA" id="ARBA00022801"/>
    </source>
</evidence>
<feature type="domain" description="AB hydrolase-1" evidence="4">
    <location>
        <begin position="87"/>
        <end position="273"/>
    </location>
</feature>
<evidence type="ECO:0000313" key="7">
    <source>
        <dbReference type="Proteomes" id="UP000076584"/>
    </source>
</evidence>
<evidence type="ECO:0008006" key="8">
    <source>
        <dbReference type="Google" id="ProtNLM"/>
    </source>
</evidence>
<protein>
    <recommendedName>
        <fullName evidence="8">Alpha beta hydrolase fold family</fullName>
    </recommendedName>
</protein>
<dbReference type="AlphaFoldDB" id="A0A167BPY7"/>
<dbReference type="PANTHER" id="PTHR43248">
    <property type="entry name" value="2-SUCCINYL-6-HYDROXY-2,4-CYCLOHEXADIENE-1-CARBOXYLATE SYNTHASE"/>
    <property type="match status" value="1"/>
</dbReference>
<dbReference type="PANTHER" id="PTHR43248:SF25">
    <property type="entry name" value="AB HYDROLASE-1 DOMAIN-CONTAINING PROTEIN-RELATED"/>
    <property type="match status" value="1"/>
</dbReference>
<dbReference type="SUPFAM" id="SSF53474">
    <property type="entry name" value="alpha/beta-Hydrolases"/>
    <property type="match status" value="1"/>
</dbReference>
<dbReference type="Pfam" id="PF08386">
    <property type="entry name" value="Abhydrolase_4"/>
    <property type="match status" value="1"/>
</dbReference>
<keyword evidence="7" id="KW-1185">Reference proteome</keyword>
<comment type="similarity">
    <text evidence="1">Belongs to the peptidase S33 family.</text>
</comment>
<evidence type="ECO:0000256" key="3">
    <source>
        <dbReference type="SAM" id="SignalP"/>
    </source>
</evidence>
<reference evidence="6 7" key="1">
    <citation type="submission" date="2015-06" db="EMBL/GenBank/DDBJ databases">
        <title>Survival trade-offs in plant roots during colonization by closely related pathogenic and mutualistic fungi.</title>
        <authorList>
            <person name="Hacquard S."/>
            <person name="Kracher B."/>
            <person name="Hiruma K."/>
            <person name="Weinman A."/>
            <person name="Muench P."/>
            <person name="Garrido Oter R."/>
            <person name="Ver Loren van Themaat E."/>
            <person name="Dallerey J.-F."/>
            <person name="Damm U."/>
            <person name="Henrissat B."/>
            <person name="Lespinet O."/>
            <person name="Thon M."/>
            <person name="Kemen E."/>
            <person name="McHardy A.C."/>
            <person name="Schulze-Lefert P."/>
            <person name="O'Connell R.J."/>
        </authorList>
    </citation>
    <scope>NUCLEOTIDE SEQUENCE [LARGE SCALE GENOMIC DNA]</scope>
    <source>
        <strain evidence="6 7">MAFF 238704</strain>
    </source>
</reference>
<dbReference type="InterPro" id="IPR000073">
    <property type="entry name" value="AB_hydrolase_1"/>
</dbReference>
<evidence type="ECO:0000259" key="4">
    <source>
        <dbReference type="Pfam" id="PF00561"/>
    </source>
</evidence>
<dbReference type="InterPro" id="IPR013595">
    <property type="entry name" value="Pept_S33_TAP-like_C"/>
</dbReference>
<organism evidence="6 7">
    <name type="scientific">Colletotrichum incanum</name>
    <name type="common">Soybean anthracnose fungus</name>
    <dbReference type="NCBI Taxonomy" id="1573173"/>
    <lineage>
        <taxon>Eukaryota</taxon>
        <taxon>Fungi</taxon>
        <taxon>Dikarya</taxon>
        <taxon>Ascomycota</taxon>
        <taxon>Pezizomycotina</taxon>
        <taxon>Sordariomycetes</taxon>
        <taxon>Hypocreomycetidae</taxon>
        <taxon>Glomerellales</taxon>
        <taxon>Glomerellaceae</taxon>
        <taxon>Colletotrichum</taxon>
        <taxon>Colletotrichum spaethianum species complex</taxon>
    </lineage>
</organism>
<sequence length="535" mass="58744">MERFINGLTLFIFLTSFGCKAHCWQDPGKVYGFENIEPSTNLTWKPCFDDSKCSRLEVPLDYSNRSLGTTSIAFIKMAGKNATVQSPSIVLIPGGPGGSGVELLLAYRAMAGKTFGEQYNFVSFDPRGVKNSGLSLDCFSGNAEARLAFNRLHSTGATNISSTSLEEQYYSSSIYGEWCNNAVEHGSPHGYYVTTPAVAHDLLTFIEAEAEGAGQSPSDAKLWCYGISYGTIVGTTFASMFPDRVGRMMLDGILNAEEYYNNDWRDNFDQMDAAMETFSTFCHSAGSEACSFWGPTPADITARIDGIVHRFQSHPVAVSGAQNGDLPSLVTYSDLKALFINTIYTPLASFPVMADILQQLERGDMSALAGLFDGLRIKSDTRLAIQCADSYRRNALTTIEDFKSYVEYTVSKSKYIGDIYPIFLETILCRSFQPQLPDSMVFQDPTIGLDKPTSFPILFASNTIDPITPLTSARKMSSRFPGSILLLQEAVGHTVVDQGASNCYIGHIRAYLQGIVPRSNTTCPQQYIPFRNGTI</sequence>
<evidence type="ECO:0000259" key="5">
    <source>
        <dbReference type="Pfam" id="PF08386"/>
    </source>
</evidence>
<accession>A0A167BPY7</accession>
<dbReference type="STRING" id="1573173.A0A167BPY7"/>
<keyword evidence="2" id="KW-0378">Hydrolase</keyword>
<keyword evidence="3" id="KW-0732">Signal</keyword>
<name>A0A167BPY7_COLIC</name>
<dbReference type="InterPro" id="IPR029058">
    <property type="entry name" value="AB_hydrolase_fold"/>
</dbReference>
<dbReference type="EMBL" id="LFIW01001618">
    <property type="protein sequence ID" value="KZL81586.1"/>
    <property type="molecule type" value="Genomic_DNA"/>
</dbReference>
<evidence type="ECO:0000313" key="6">
    <source>
        <dbReference type="EMBL" id="KZL81586.1"/>
    </source>
</evidence>
<comment type="caution">
    <text evidence="6">The sequence shown here is derived from an EMBL/GenBank/DDBJ whole genome shotgun (WGS) entry which is preliminary data.</text>
</comment>
<feature type="chain" id="PRO_5007884330" description="Alpha beta hydrolase fold family" evidence="3">
    <location>
        <begin position="24"/>
        <end position="535"/>
    </location>
</feature>
<dbReference type="InterPro" id="IPR051601">
    <property type="entry name" value="Serine_prot/Carboxylest_S33"/>
</dbReference>
<evidence type="ECO:0000256" key="1">
    <source>
        <dbReference type="ARBA" id="ARBA00010088"/>
    </source>
</evidence>
<dbReference type="Proteomes" id="UP000076584">
    <property type="component" value="Unassembled WGS sequence"/>
</dbReference>
<dbReference type="Gene3D" id="3.40.50.1820">
    <property type="entry name" value="alpha/beta hydrolase"/>
    <property type="match status" value="1"/>
</dbReference>
<proteinExistence type="inferred from homology"/>
<dbReference type="Pfam" id="PF00561">
    <property type="entry name" value="Abhydrolase_1"/>
    <property type="match status" value="1"/>
</dbReference>
<gene>
    <name evidence="6" type="ORF">CI238_10633</name>
</gene>
<feature type="signal peptide" evidence="3">
    <location>
        <begin position="1"/>
        <end position="23"/>
    </location>
</feature>
<dbReference type="PROSITE" id="PS51257">
    <property type="entry name" value="PROKAR_LIPOPROTEIN"/>
    <property type="match status" value="1"/>
</dbReference>
<dbReference type="GO" id="GO:0016787">
    <property type="term" value="F:hydrolase activity"/>
    <property type="evidence" value="ECO:0007669"/>
    <property type="project" value="UniProtKB-KW"/>
</dbReference>
<feature type="domain" description="Peptidase S33 tripeptidyl aminopeptidase-like C-terminal" evidence="5">
    <location>
        <begin position="450"/>
        <end position="523"/>
    </location>
</feature>